<dbReference type="Pfam" id="PF01475">
    <property type="entry name" value="FUR"/>
    <property type="match status" value="1"/>
</dbReference>
<evidence type="ECO:0000313" key="7">
    <source>
        <dbReference type="EMBL" id="UOF89993.1"/>
    </source>
</evidence>
<evidence type="ECO:0000256" key="4">
    <source>
        <dbReference type="ARBA" id="ARBA00023015"/>
    </source>
</evidence>
<evidence type="ECO:0000256" key="1">
    <source>
        <dbReference type="ARBA" id="ARBA00007957"/>
    </source>
</evidence>
<dbReference type="SUPFAM" id="SSF46785">
    <property type="entry name" value="Winged helix' DNA-binding domain"/>
    <property type="match status" value="1"/>
</dbReference>
<reference evidence="7" key="1">
    <citation type="submission" date="2021-12" db="EMBL/GenBank/DDBJ databases">
        <title>Alicyclobacillaceae gen. nov., sp. nov., isolated from chalcocite enrichment system.</title>
        <authorList>
            <person name="Jiang Z."/>
        </authorList>
    </citation>
    <scope>NUCLEOTIDE SEQUENCE</scope>
    <source>
        <strain evidence="7">MYW30-H2</strain>
    </source>
</reference>
<evidence type="ECO:0000256" key="3">
    <source>
        <dbReference type="ARBA" id="ARBA00022833"/>
    </source>
</evidence>
<dbReference type="Proteomes" id="UP000830167">
    <property type="component" value="Chromosome"/>
</dbReference>
<keyword evidence="2" id="KW-0678">Repressor</keyword>
<keyword evidence="8" id="KW-1185">Reference proteome</keyword>
<dbReference type="Gene3D" id="3.30.1490.190">
    <property type="match status" value="1"/>
</dbReference>
<sequence>MNRASNENHKDMEQVTELLHQQNFRLTRERAAVLELFMQADQMLTPIQLYEYAQKNGVEIGLTTVYRLLEVLTKVGLCSPFLVDGVIYYTFCIRHHHHHFVCLACQKVQDIFECPSFQNLTEYGQIKYHKADMFGYCTSCQKDHEEQFL</sequence>
<accession>A0ABY4CHV6</accession>
<dbReference type="InterPro" id="IPR036388">
    <property type="entry name" value="WH-like_DNA-bd_sf"/>
</dbReference>
<name>A0ABY4CHV6_9BACL</name>
<evidence type="ECO:0000256" key="2">
    <source>
        <dbReference type="ARBA" id="ARBA00022491"/>
    </source>
</evidence>
<evidence type="ECO:0000256" key="6">
    <source>
        <dbReference type="ARBA" id="ARBA00023163"/>
    </source>
</evidence>
<keyword evidence="3" id="KW-0862">Zinc</keyword>
<dbReference type="InterPro" id="IPR002481">
    <property type="entry name" value="FUR"/>
</dbReference>
<dbReference type="PANTHER" id="PTHR33202">
    <property type="entry name" value="ZINC UPTAKE REGULATION PROTEIN"/>
    <property type="match status" value="1"/>
</dbReference>
<dbReference type="InterPro" id="IPR036390">
    <property type="entry name" value="WH_DNA-bd_sf"/>
</dbReference>
<dbReference type="RefSeq" id="WP_347436688.1">
    <property type="nucleotide sequence ID" value="NZ_CP089291.1"/>
</dbReference>
<gene>
    <name evidence="7" type="ORF">LSG31_19320</name>
</gene>
<keyword evidence="6" id="KW-0804">Transcription</keyword>
<dbReference type="InterPro" id="IPR043135">
    <property type="entry name" value="Fur_C"/>
</dbReference>
<dbReference type="PANTHER" id="PTHR33202:SF7">
    <property type="entry name" value="FERRIC UPTAKE REGULATION PROTEIN"/>
    <property type="match status" value="1"/>
</dbReference>
<protein>
    <submittedName>
        <fullName evidence="7">Transcriptional repressor</fullName>
    </submittedName>
</protein>
<proteinExistence type="inferred from homology"/>
<keyword evidence="5" id="KW-0238">DNA-binding</keyword>
<comment type="similarity">
    <text evidence="1">Belongs to the Fur family.</text>
</comment>
<dbReference type="Gene3D" id="1.10.10.10">
    <property type="entry name" value="Winged helix-like DNA-binding domain superfamily/Winged helix DNA-binding domain"/>
    <property type="match status" value="1"/>
</dbReference>
<evidence type="ECO:0000313" key="8">
    <source>
        <dbReference type="Proteomes" id="UP000830167"/>
    </source>
</evidence>
<organism evidence="7 8">
    <name type="scientific">Fodinisporobacter ferrooxydans</name>
    <dbReference type="NCBI Taxonomy" id="2901836"/>
    <lineage>
        <taxon>Bacteria</taxon>
        <taxon>Bacillati</taxon>
        <taxon>Bacillota</taxon>
        <taxon>Bacilli</taxon>
        <taxon>Bacillales</taxon>
        <taxon>Alicyclobacillaceae</taxon>
        <taxon>Fodinisporobacter</taxon>
    </lineage>
</organism>
<dbReference type="EMBL" id="CP089291">
    <property type="protein sequence ID" value="UOF89993.1"/>
    <property type="molecule type" value="Genomic_DNA"/>
</dbReference>
<evidence type="ECO:0000256" key="5">
    <source>
        <dbReference type="ARBA" id="ARBA00023125"/>
    </source>
</evidence>
<keyword evidence="4" id="KW-0805">Transcription regulation</keyword>
<dbReference type="CDD" id="cd07153">
    <property type="entry name" value="Fur_like"/>
    <property type="match status" value="1"/>
</dbReference>